<keyword evidence="6" id="KW-0653">Protein transport</keyword>
<feature type="compositionally biased region" description="Low complexity" evidence="7">
    <location>
        <begin position="1058"/>
        <end position="1080"/>
    </location>
</feature>
<dbReference type="InterPro" id="IPR024298">
    <property type="entry name" value="Sec16_Sec23-bd"/>
</dbReference>
<gene>
    <name evidence="10" type="ORF">VaNZ11_002907</name>
</gene>
<comment type="subcellular location">
    <subcellularLocation>
        <location evidence="1">Endoplasmic reticulum</location>
    </subcellularLocation>
    <subcellularLocation>
        <location evidence="6">Golgi apparatus membrane</location>
    </subcellularLocation>
</comment>
<accession>A0ABQ5RUT7</accession>
<keyword evidence="11" id="KW-1185">Reference proteome</keyword>
<feature type="region of interest" description="Disordered" evidence="7">
    <location>
        <begin position="1858"/>
        <end position="1916"/>
    </location>
</feature>
<feature type="compositionally biased region" description="Polar residues" evidence="7">
    <location>
        <begin position="1833"/>
        <end position="1845"/>
    </location>
</feature>
<feature type="region of interest" description="Disordered" evidence="7">
    <location>
        <begin position="492"/>
        <end position="520"/>
    </location>
</feature>
<keyword evidence="5 6" id="KW-0931">ER-Golgi transport</keyword>
<feature type="compositionally biased region" description="Basic residues" evidence="7">
    <location>
        <begin position="1801"/>
        <end position="1817"/>
    </location>
</feature>
<feature type="region of interest" description="Disordered" evidence="7">
    <location>
        <begin position="1263"/>
        <end position="1287"/>
    </location>
</feature>
<keyword evidence="4 6" id="KW-0256">Endoplasmic reticulum</keyword>
<feature type="compositionally biased region" description="Basic and acidic residues" evidence="7">
    <location>
        <begin position="1516"/>
        <end position="1529"/>
    </location>
</feature>
<feature type="compositionally biased region" description="Pro residues" evidence="7">
    <location>
        <begin position="3485"/>
        <end position="3495"/>
    </location>
</feature>
<dbReference type="PANTHER" id="PTHR13402">
    <property type="entry name" value="RGPR-RELATED"/>
    <property type="match status" value="1"/>
</dbReference>
<protein>
    <recommendedName>
        <fullName evidence="6">Protein transport protein sec16</fullName>
    </recommendedName>
</protein>
<feature type="compositionally biased region" description="Low complexity" evidence="7">
    <location>
        <begin position="3394"/>
        <end position="3403"/>
    </location>
</feature>
<feature type="region of interest" description="Disordered" evidence="7">
    <location>
        <begin position="1"/>
        <end position="91"/>
    </location>
</feature>
<dbReference type="PANTHER" id="PTHR13402:SF6">
    <property type="entry name" value="SECRETORY 16, ISOFORM I"/>
    <property type="match status" value="1"/>
</dbReference>
<feature type="compositionally biased region" description="Gly residues" evidence="7">
    <location>
        <begin position="2722"/>
        <end position="2739"/>
    </location>
</feature>
<feature type="region of interest" description="Disordered" evidence="7">
    <location>
        <begin position="2722"/>
        <end position="2754"/>
    </location>
</feature>
<feature type="compositionally biased region" description="Polar residues" evidence="7">
    <location>
        <begin position="3469"/>
        <end position="3480"/>
    </location>
</feature>
<feature type="compositionally biased region" description="Low complexity" evidence="7">
    <location>
        <begin position="1590"/>
        <end position="1603"/>
    </location>
</feature>
<feature type="region of interest" description="Disordered" evidence="7">
    <location>
        <begin position="3469"/>
        <end position="3598"/>
    </location>
</feature>
<feature type="region of interest" description="Disordered" evidence="7">
    <location>
        <begin position="3266"/>
        <end position="3410"/>
    </location>
</feature>
<keyword evidence="6" id="KW-0472">Membrane</keyword>
<feature type="region of interest" description="Disordered" evidence="7">
    <location>
        <begin position="1485"/>
        <end position="1557"/>
    </location>
</feature>
<evidence type="ECO:0000256" key="2">
    <source>
        <dbReference type="ARBA" id="ARBA00005927"/>
    </source>
</evidence>
<feature type="compositionally biased region" description="Polar residues" evidence="7">
    <location>
        <begin position="2244"/>
        <end position="2258"/>
    </location>
</feature>
<feature type="region of interest" description="Disordered" evidence="7">
    <location>
        <begin position="1702"/>
        <end position="1736"/>
    </location>
</feature>
<feature type="compositionally biased region" description="Polar residues" evidence="7">
    <location>
        <begin position="2944"/>
        <end position="2965"/>
    </location>
</feature>
<comment type="similarity">
    <text evidence="2 6">Belongs to the SEC16 family.</text>
</comment>
<evidence type="ECO:0000313" key="10">
    <source>
        <dbReference type="EMBL" id="GLI60802.1"/>
    </source>
</evidence>
<feature type="domain" description="Sec16 Sec23-binding" evidence="8">
    <location>
        <begin position="2304"/>
        <end position="2658"/>
    </location>
</feature>
<feature type="region of interest" description="Disordered" evidence="7">
    <location>
        <begin position="3077"/>
        <end position="3115"/>
    </location>
</feature>
<feature type="compositionally biased region" description="Polar residues" evidence="7">
    <location>
        <begin position="1751"/>
        <end position="1778"/>
    </location>
</feature>
<feature type="compositionally biased region" description="Basic and acidic residues" evidence="7">
    <location>
        <begin position="1269"/>
        <end position="1282"/>
    </location>
</feature>
<feature type="compositionally biased region" description="Gly residues" evidence="7">
    <location>
        <begin position="3009"/>
        <end position="3019"/>
    </location>
</feature>
<dbReference type="Pfam" id="PF12932">
    <property type="entry name" value="Sec16"/>
    <property type="match status" value="1"/>
</dbReference>
<feature type="compositionally biased region" description="Low complexity" evidence="7">
    <location>
        <begin position="3677"/>
        <end position="3692"/>
    </location>
</feature>
<proteinExistence type="inferred from homology"/>
<feature type="region of interest" description="Disordered" evidence="7">
    <location>
        <begin position="2925"/>
        <end position="3030"/>
    </location>
</feature>
<feature type="compositionally biased region" description="Low complexity" evidence="7">
    <location>
        <begin position="1821"/>
        <end position="1832"/>
    </location>
</feature>
<feature type="region of interest" description="Disordered" evidence="7">
    <location>
        <begin position="2243"/>
        <end position="2285"/>
    </location>
</feature>
<feature type="compositionally biased region" description="Basic and acidic residues" evidence="7">
    <location>
        <begin position="3020"/>
        <end position="3030"/>
    </location>
</feature>
<sequence length="3813" mass="394869">MESSSNNLDVWDDLDFDDDDDSLPPVGGRGFGVATSFGDSDSDDSPEWPSSPTMAVVAPAVHSVNHPPTLPGSVPGLRSQPSSEPTVADKAPLTDSLSSRLTQLPSALLNAQPAYQTSTPPPAAGVMPCAEPLPPKVDCLLGLGPGLSALPGDDPVLQAVHTLPGRREQGELWASDPKAAAPLPSGSLVAPGPPLNTMYYDGELAEREVSFSSIAGPSGAAAPTADSAGGITEVVELSLSPRDAAAAKEKNWCMDFQALQISASRKVEEAAWMRLPPGAAAAAGSVAVNKSDLHDCHGDGAGGGNERDFFSLSTGVVLQTSGGQMLSPAAPHSSALKTPPWSSHSPLGPMSLSSPAERANPGPLPPAGFDIAAVAPPPPPPPQLSCADSGALSRTASRRHRLSVSTSFRECETDPTGAIVTDLRASLGLELQTGGLEEDAPSAWLNAAAASQPLVQADRATSGASDIDGGVAVGLAGQAASQILAATTSQLVAPSQPLPPPGATTSPAARGGNTVSEDYSLPLRPSADPIAWSIAAALPAVAGSAVAAAGQATASVIMHIPSEELPSSRGIAEEVLVTEMPTSSSFDATTDSLLDTAFAQSAGGAGGMAGSALRARPGVSHLYRTSIASSATATPSELAAFDDAFDELMADSNTEPEPHAPSPPRPERLPPEGSSTSGSAPLMNGFVIAAQKPFGPSDSLKLAEEDAEDIFSAIAAAAPVTPAEASMTQQQQQPLQYNFAAGSRPNLPRLFSMPSGAGDAAAEGSAGGAVASHPSGLTQFRQASRPLFDSAAPSPRAIAPLKEAAVGGMAPSAPGVSSVITPAPVTIYQEVAAGVSTLFGGDGGDEDGDVFGSSVGPLGIDTVIATVAPLAATVAGTQQQQQQQQELDLHQVPGASAGAGAPGQAGWPPREPHWQQHLAPTMQQQQQQQWRFDGRMQDAGAVTDEGSSFFDSLAAESIAAPVETGHVAYTAMTAGGATSSTPVGNESNHIVQYVAAHGASAAIASSVAVGSPLPHGSGADDASSFFDSLDELQQAAHPDSVSLASGQLHGLQGKMERAAPAANPAATAMPWQESQQGQQYEDQKPQSQSQGQLERQLHPPGAAQVAQQPRQSGHGGVTQQALPLPLPLPALGLAPSLDMGYGYAETKAQDDGMSFFDTSGSQSEAEATVPFGTEVVSETPADIATQVITSWEAHPVVPLQHELENLQGQVALPPPRQQQQQEQQMRRIEQSVPVAMMQQQSFFGQKSMVVATPGGFDGSNFFDNLPDSPRADEGIEGSKQHQQESAVLSGAATPLGVATVPARHEEVSGPGTAPYDQWTAQQQQGNVHLQHNQRQPYSQQGYGAHDQQNFGQQQMDMSQQAASPWQVAQQQPTYGQTYSNYHGQPYGQPAEDVQMAVQKTQGPQTPADVPYSQIQTLPDPFVRTSVTGSATQAAIVLAASATPVAVVAAGDGDEIVAPGATASNQAGSVFADGNTQARVQYEIAASPGLPSPPWTHPDGTSNAPAMHHVPGHSRGQAHEADVPLGRCDDPQAPPQGQTQATWQGQQQGHRQGQDGDAAMQLHQGEQNVWPAAAGAVDESSLANGGRPHGADQQQQGRQVGAQGPTSEHEQEQQEDRQVIAAAVEGAEIGGGDGSGKAPADAALPQPVAMSEEQLQAAAVAAATAAWEGAGGYSLPNSSETYQQYYAYYYYYYKQQQQEYQHQKGPCHAGETQKQAEQQPASRLQQEQALATTPDSVAIRSEAPVAEEWGTVSGQAQHQNSHVEGTSAPRLSQTGMQGSHQQEQPNQQHHHPDNHQLQHTQQHQHHHHGHVHAHHHLTYNHQQQQAQYQLPAQESNAQPQQHHASAWSAYTTGAPVHNAQQQVQQHLYPQSAPGSEPSPEKSQWAQYQPQQLQQPAAFDQQGAYGHPNGTSQHIHASPYGGTVVTGVAPYGQHLGYGVSNHQQYGSLYGAQSAHGGYGHQEPFPGMYGQHQHGMQHAQVNYLPTTPDLARTCPHGRPSHVVFAFGFGGRIVLMRPPTSAKDTDTMAVFGNPGPLQLVPLAGLTQAHLAGASRTSTAGTYAVSAKSDKKGNRGAQANSSVPVLEPLVRQITAFPGPLGPSTSKDKVMKWLSDHVAVYSAEDAAKAPSHAAAVSASEDAAGPAASLAPAAAQTRLLWEVLRLMVKYSEAGKAKQAWGWLAGQAKDDQSMDSELVKLLLKQRPSAHPPHPKQGQQSSHAGGLAAAAGGLFQSAAAAAVAAAAVAAGGTPNSGVGNNPSTVGTDSADSSPGPDDGDDEMLEGNHAVGGPSVLAASAPEALQQAAAKRMQRLLVLGRKIDALKVATEAGLWGPALLLATAVSPDGRAFQEAAVAMAQSLLLPGAPVRTLALVLAGRPDLVHAMPDSAADTASHSVAAAPSTTGVVSSVGPSPPPFGPAVAPASSQPGPQMPPAGFYNPMATVATAAAGRSGGGASAVVGADTGGCDGANVASGGMLASWREHLVVLLTTRGPVDSTEAVVRLGDRLRTEASQVAAHICYCLSSCPPTLPDAVDFRYSLVGATTAAAAQHPLADGGLALQRTEVLEWLLLRQAAAAAGGGGAAAGGVAAVAPAAGTTAEAAQLQMWALLPFKLLHAWQLVEYGKIPEALQYCAAIEAVLRTGGIQMAPGHPPQQQQQQQHLAGRFHGGAWLHMTEVQLRRLQDRLMHFAQANSINLHHHRSESTITKVGRFLDGTINKLFWGWEQGDGGASAGGGGVAPGTDGTAGGADNTTAARPTGPQVVMGGPSVEPTDLGPVSPWLPDHQQNQQGHVGPGMQPGTGSVGGRMQHSASMVALAAAADGGITGMNYGRTTIDGAAAAAGAVMPPLPPPRTSFTGAMAPPAYRSVPTSTLPAYGYEPVMGAGFAAGGNMGESAAVGLCDSGNPAGAERAPLPARQQTLGHRRIVSALDLPPHDIGQLLQPPGTVGDAPSSMPTSSSGAPPLGSATTASGASQGEARSGDKGGTPKGGDTKRHGSPPSRSKNSARWLVNPLRLLGGRKGGASGTDGDGPKKGNFGEENKYYYDETRKRWVMRGHEDAVAEEEKPTAPPTTLGGGWTAAAAMGSAPPAVQGAPNSPHATATSPSENAVGVPGGVGGLASATSSPTIEVPSQFFQRGKGIHSRYVNTFTSGTGGGTGTGGGGGGTGGGDLKNSASYAMLHSATASPPSFLVPPPPPRLQPGEAAMYAPADTNADGQVQGTAPTQLSQQEGDRQQHQQSSQQPWHPLQPAPQIQQPQQSQPLLLHNRLQTQHQELAGQGEHQAGASAPWTPAPPPQSAVPLASTQQRMVLQPHPPASQPSQWPLSTAPQQLQPQLQVQSYQQPSAPESWRQLQELQREQQHHQQQQPSPLWFNTPLPANEPEPSTQPAPQARLQPLPQQPLPTNPTQQPQVPQRDYPFGTPQALQMLPVAPATQRGPWHDQTLPMKHSQLPLPVPQEGQQVAQEVDKDPQVALFQYRQQHTTGQADSPQFSHIPPLQPPPGPPVQPLSAQPHMQIAPDPPYGQQQQPQNVHSHLLQPGVWHTNDPQSAVPQQHYQHQLSQQPPSWRPPALVDTQGELPDAGPSAVITTTQPPQQQVHGTGAGAGASPPPHSSLLYGAAQDMTQMQMQAGQTRVQAEEQRYGEQQQQQRMSTVQAPPGTTCIPDVIGRSLPYSENSPSQMPAFRAPSPTGITGTQQHTHQPPGNVSSRRGIPQAQQQAPVSHAAAGGVVDDLLGYGSVGMYDHDSGSMGPMGYSSMSSYARPSAAMYEYASLGSGAPVYNPYAAPNPYGSAYYNTYGAGYNNGDATGAVAGPSTGDGEMREVEL</sequence>
<feature type="region of interest" description="Disordered" evidence="7">
    <location>
        <begin position="651"/>
        <end position="681"/>
    </location>
</feature>
<evidence type="ECO:0000256" key="4">
    <source>
        <dbReference type="ARBA" id="ARBA00022824"/>
    </source>
</evidence>
<evidence type="ECO:0000256" key="7">
    <source>
        <dbReference type="SAM" id="MobiDB-lite"/>
    </source>
</evidence>
<feature type="region of interest" description="Disordered" evidence="7">
    <location>
        <begin position="3423"/>
        <end position="3454"/>
    </location>
</feature>
<feature type="region of interest" description="Disordered" evidence="7">
    <location>
        <begin position="1578"/>
        <end position="1615"/>
    </location>
</feature>
<feature type="compositionally biased region" description="Polar residues" evidence="7">
    <location>
        <begin position="3084"/>
        <end position="3097"/>
    </location>
</feature>
<comment type="caution">
    <text evidence="10">The sequence shown here is derived from an EMBL/GenBank/DDBJ whole genome shotgun (WGS) entry which is preliminary data.</text>
</comment>
<feature type="compositionally biased region" description="Polar residues" evidence="7">
    <location>
        <begin position="1858"/>
        <end position="1867"/>
    </location>
</feature>
<evidence type="ECO:0000259" key="9">
    <source>
        <dbReference type="Pfam" id="PF12932"/>
    </source>
</evidence>
<feature type="region of interest" description="Disordered" evidence="7">
    <location>
        <begin position="3660"/>
        <end position="3711"/>
    </location>
</feature>
<reference evidence="10 11" key="1">
    <citation type="journal article" date="2023" name="IScience">
        <title>Expanded male sex-determining region conserved during the evolution of homothallism in the green alga Volvox.</title>
        <authorList>
            <person name="Yamamoto K."/>
            <person name="Matsuzaki R."/>
            <person name="Mahakham W."/>
            <person name="Heman W."/>
            <person name="Sekimoto H."/>
            <person name="Kawachi M."/>
            <person name="Minakuchi Y."/>
            <person name="Toyoda A."/>
            <person name="Nozaki H."/>
        </authorList>
    </citation>
    <scope>NUCLEOTIDE SEQUENCE [LARGE SCALE GENOMIC DNA]</scope>
    <source>
        <strain evidence="10 11">NIES-4468</strain>
    </source>
</reference>
<evidence type="ECO:0000256" key="3">
    <source>
        <dbReference type="ARBA" id="ARBA00022448"/>
    </source>
</evidence>
<organism evidence="10 11">
    <name type="scientific">Volvox africanus</name>
    <dbReference type="NCBI Taxonomy" id="51714"/>
    <lineage>
        <taxon>Eukaryota</taxon>
        <taxon>Viridiplantae</taxon>
        <taxon>Chlorophyta</taxon>
        <taxon>core chlorophytes</taxon>
        <taxon>Chlorophyceae</taxon>
        <taxon>CS clade</taxon>
        <taxon>Chlamydomonadales</taxon>
        <taxon>Volvocaceae</taxon>
        <taxon>Volvox</taxon>
    </lineage>
</organism>
<feature type="compositionally biased region" description="Acidic residues" evidence="7">
    <location>
        <begin position="10"/>
        <end position="22"/>
    </location>
</feature>
<feature type="compositionally biased region" description="Gly residues" evidence="7">
    <location>
        <begin position="2784"/>
        <end position="2796"/>
    </location>
</feature>
<feature type="compositionally biased region" description="Polar residues" evidence="7">
    <location>
        <begin position="503"/>
        <end position="517"/>
    </location>
</feature>
<feature type="region of interest" description="Disordered" evidence="7">
    <location>
        <begin position="1749"/>
        <end position="1845"/>
    </location>
</feature>
<evidence type="ECO:0000256" key="5">
    <source>
        <dbReference type="ARBA" id="ARBA00022892"/>
    </source>
</evidence>
<evidence type="ECO:0000313" key="11">
    <source>
        <dbReference type="Proteomes" id="UP001165090"/>
    </source>
</evidence>
<keyword evidence="6" id="KW-0333">Golgi apparatus</keyword>
<feature type="domain" description="Sec16 central conserved" evidence="9">
    <location>
        <begin position="1998"/>
        <end position="2163"/>
    </location>
</feature>
<evidence type="ECO:0000256" key="6">
    <source>
        <dbReference type="RuleBase" id="RU364101"/>
    </source>
</evidence>
<evidence type="ECO:0000256" key="1">
    <source>
        <dbReference type="ARBA" id="ARBA00004240"/>
    </source>
</evidence>
<feature type="compositionally biased region" description="Low complexity" evidence="7">
    <location>
        <begin position="1882"/>
        <end position="1900"/>
    </location>
</feature>
<feature type="compositionally biased region" description="Basic and acidic residues" evidence="7">
    <location>
        <begin position="1606"/>
        <end position="1615"/>
    </location>
</feature>
<name>A0ABQ5RUT7_9CHLO</name>
<feature type="compositionally biased region" description="Polar residues" evidence="7">
    <location>
        <begin position="1711"/>
        <end position="1734"/>
    </location>
</feature>
<dbReference type="InterPro" id="IPR024340">
    <property type="entry name" value="Sec16_CCD"/>
</dbReference>
<feature type="compositionally biased region" description="Polar residues" evidence="7">
    <location>
        <begin position="3204"/>
        <end position="3216"/>
    </location>
</feature>
<keyword evidence="3 6" id="KW-0813">Transport</keyword>
<feature type="region of interest" description="Disordered" evidence="7">
    <location>
        <begin position="1046"/>
        <end position="1122"/>
    </location>
</feature>
<feature type="region of interest" description="Disordered" evidence="7">
    <location>
        <begin position="323"/>
        <end position="392"/>
    </location>
</feature>
<feature type="region of interest" description="Disordered" evidence="7">
    <location>
        <begin position="3203"/>
        <end position="3247"/>
    </location>
</feature>
<feature type="compositionally biased region" description="Low complexity" evidence="7">
    <location>
        <begin position="3313"/>
        <end position="3344"/>
    </location>
</feature>
<feature type="compositionally biased region" description="Low complexity" evidence="7">
    <location>
        <begin position="1534"/>
        <end position="1557"/>
    </location>
</feature>
<dbReference type="Proteomes" id="UP001165090">
    <property type="component" value="Unassembled WGS sequence"/>
</dbReference>
<evidence type="ECO:0000259" key="8">
    <source>
        <dbReference type="Pfam" id="PF12931"/>
    </source>
</evidence>
<feature type="region of interest" description="Disordered" evidence="7">
    <location>
        <begin position="2779"/>
        <end position="2798"/>
    </location>
</feature>
<dbReference type="Gene3D" id="1.25.40.1030">
    <property type="match status" value="1"/>
</dbReference>
<dbReference type="EMBL" id="BSDZ01000008">
    <property type="protein sequence ID" value="GLI60802.1"/>
    <property type="molecule type" value="Genomic_DNA"/>
</dbReference>
<feature type="compositionally biased region" description="Low complexity" evidence="7">
    <location>
        <begin position="3540"/>
        <end position="3553"/>
    </location>
</feature>
<feature type="compositionally biased region" description="Low complexity" evidence="7">
    <location>
        <begin position="3377"/>
        <end position="3386"/>
    </location>
</feature>
<dbReference type="Pfam" id="PF12931">
    <property type="entry name" value="TPR_Sec16"/>
    <property type="match status" value="1"/>
</dbReference>